<dbReference type="Proteomes" id="UP000029736">
    <property type="component" value="Unassembled WGS sequence"/>
</dbReference>
<name>A0A098S8H9_9BACT</name>
<gene>
    <name evidence="1" type="ORF">IX84_09610</name>
</gene>
<dbReference type="RefSeq" id="WP_044219120.1">
    <property type="nucleotide sequence ID" value="NZ_CAKZLC010000408.1"/>
</dbReference>
<keyword evidence="2" id="KW-1185">Reference proteome</keyword>
<reference evidence="1 2" key="1">
    <citation type="journal article" date="2014" name="Int. J. Syst. Evol. Microbiol.">
        <title>Phaeodactylibacter xiamenensis gen. nov., sp. nov., a member of the family Saprospiraceae isolated from the marine alga Phaeodactylum tricornutum.</title>
        <authorList>
            <person name="Chen Z.Jr."/>
            <person name="Lei X."/>
            <person name="Lai Q."/>
            <person name="Li Y."/>
            <person name="Zhang B."/>
            <person name="Zhang J."/>
            <person name="Zhang H."/>
            <person name="Yang L."/>
            <person name="Zheng W."/>
            <person name="Tian Y."/>
            <person name="Yu Z."/>
            <person name="Xu H.Jr."/>
            <person name="Zheng T."/>
        </authorList>
    </citation>
    <scope>NUCLEOTIDE SEQUENCE [LARGE SCALE GENOMIC DNA]</scope>
    <source>
        <strain evidence="1 2">KD52</strain>
    </source>
</reference>
<protein>
    <submittedName>
        <fullName evidence="1">Uncharacterized protein</fullName>
    </submittedName>
</protein>
<dbReference type="STRING" id="1524460.IX84_09610"/>
<sequence>MEQQLIEQFNNLNSAAQEALVNFLKAVNEGTTGAETPEQKKARAEYEKTMRDWHKGTRPTVFRG</sequence>
<evidence type="ECO:0000313" key="2">
    <source>
        <dbReference type="Proteomes" id="UP000029736"/>
    </source>
</evidence>
<dbReference type="OrthoDB" id="9900797at2"/>
<organism evidence="1 2">
    <name type="scientific">Phaeodactylibacter xiamenensis</name>
    <dbReference type="NCBI Taxonomy" id="1524460"/>
    <lineage>
        <taxon>Bacteria</taxon>
        <taxon>Pseudomonadati</taxon>
        <taxon>Bacteroidota</taxon>
        <taxon>Saprospiria</taxon>
        <taxon>Saprospirales</taxon>
        <taxon>Haliscomenobacteraceae</taxon>
        <taxon>Phaeodactylibacter</taxon>
    </lineage>
</organism>
<dbReference type="EMBL" id="JPOS01000019">
    <property type="protein sequence ID" value="KGE88426.1"/>
    <property type="molecule type" value="Genomic_DNA"/>
</dbReference>
<comment type="caution">
    <text evidence="1">The sequence shown here is derived from an EMBL/GenBank/DDBJ whole genome shotgun (WGS) entry which is preliminary data.</text>
</comment>
<proteinExistence type="predicted"/>
<evidence type="ECO:0000313" key="1">
    <source>
        <dbReference type="EMBL" id="KGE88426.1"/>
    </source>
</evidence>
<dbReference type="AlphaFoldDB" id="A0A098S8H9"/>
<accession>A0A098S8H9</accession>